<dbReference type="RefSeq" id="XP_021884493.1">
    <property type="nucleotide sequence ID" value="XM_022028544.1"/>
</dbReference>
<evidence type="ECO:0000313" key="3">
    <source>
        <dbReference type="Proteomes" id="UP000193648"/>
    </source>
</evidence>
<evidence type="ECO:0000313" key="2">
    <source>
        <dbReference type="EMBL" id="ORZ26730.1"/>
    </source>
</evidence>
<dbReference type="Proteomes" id="UP000193648">
    <property type="component" value="Unassembled WGS sequence"/>
</dbReference>
<sequence>MAPLRGTSMLGAAALSRPWSPKSNPYDELFETYSGREHKPGPSSGRMKLVHFKNLDRQDRSFKPGAGHSSRKRGGYRSSESSPIIGARLNVLLLRSRRQVQDDAAPLPG</sequence>
<comment type="caution">
    <text evidence="2">The sequence shown here is derived from an EMBL/GenBank/DDBJ whole genome shotgun (WGS) entry which is preliminary data.</text>
</comment>
<proteinExistence type="predicted"/>
<feature type="compositionally biased region" description="Basic and acidic residues" evidence="1">
    <location>
        <begin position="53"/>
        <end position="62"/>
    </location>
</feature>
<dbReference type="EMBL" id="MCFF01000006">
    <property type="protein sequence ID" value="ORZ26730.1"/>
    <property type="molecule type" value="Genomic_DNA"/>
</dbReference>
<keyword evidence="3" id="KW-1185">Reference proteome</keyword>
<protein>
    <submittedName>
        <fullName evidence="2">Uncharacterized protein</fullName>
    </submittedName>
</protein>
<reference evidence="2 3" key="1">
    <citation type="submission" date="2016-07" db="EMBL/GenBank/DDBJ databases">
        <title>Pervasive Adenine N6-methylation of Active Genes in Fungi.</title>
        <authorList>
            <consortium name="DOE Joint Genome Institute"/>
            <person name="Mondo S.J."/>
            <person name="Dannebaum R.O."/>
            <person name="Kuo R.C."/>
            <person name="Labutti K."/>
            <person name="Haridas S."/>
            <person name="Kuo A."/>
            <person name="Salamov A."/>
            <person name="Ahrendt S.R."/>
            <person name="Lipzen A."/>
            <person name="Sullivan W."/>
            <person name="Andreopoulos W.B."/>
            <person name="Clum A."/>
            <person name="Lindquist E."/>
            <person name="Daum C."/>
            <person name="Ramamoorthy G.K."/>
            <person name="Gryganskyi A."/>
            <person name="Culley D."/>
            <person name="Magnuson J.K."/>
            <person name="James T.Y."/>
            <person name="O'Malley M.A."/>
            <person name="Stajich J.E."/>
            <person name="Spatafora J.W."/>
            <person name="Visel A."/>
            <person name="Grigoriev I.V."/>
        </authorList>
    </citation>
    <scope>NUCLEOTIDE SEQUENCE [LARGE SCALE GENOMIC DNA]</scope>
    <source>
        <strain evidence="2 3">NRRL 3116</strain>
    </source>
</reference>
<name>A0A1Y2GWQ1_9FUNG</name>
<accession>A0A1Y2GWQ1</accession>
<feature type="region of interest" description="Disordered" evidence="1">
    <location>
        <begin position="1"/>
        <end position="28"/>
    </location>
</feature>
<organism evidence="2 3">
    <name type="scientific">Lobosporangium transversale</name>
    <dbReference type="NCBI Taxonomy" id="64571"/>
    <lineage>
        <taxon>Eukaryota</taxon>
        <taxon>Fungi</taxon>
        <taxon>Fungi incertae sedis</taxon>
        <taxon>Mucoromycota</taxon>
        <taxon>Mortierellomycotina</taxon>
        <taxon>Mortierellomycetes</taxon>
        <taxon>Mortierellales</taxon>
        <taxon>Mortierellaceae</taxon>
        <taxon>Lobosporangium</taxon>
    </lineage>
</organism>
<dbReference type="GeneID" id="33570387"/>
<evidence type="ECO:0000256" key="1">
    <source>
        <dbReference type="SAM" id="MobiDB-lite"/>
    </source>
</evidence>
<feature type="region of interest" description="Disordered" evidence="1">
    <location>
        <begin position="53"/>
        <end position="81"/>
    </location>
</feature>
<dbReference type="InParanoid" id="A0A1Y2GWQ1"/>
<gene>
    <name evidence="2" type="ORF">BCR41DRAFT_393338</name>
</gene>
<dbReference type="AlphaFoldDB" id="A0A1Y2GWQ1"/>